<evidence type="ECO:0000313" key="3">
    <source>
        <dbReference type="Proteomes" id="UP001285441"/>
    </source>
</evidence>
<dbReference type="Pfam" id="PF03992">
    <property type="entry name" value="ABM"/>
    <property type="match status" value="1"/>
</dbReference>
<reference evidence="2" key="2">
    <citation type="submission" date="2023-06" db="EMBL/GenBank/DDBJ databases">
        <authorList>
            <consortium name="Lawrence Berkeley National Laboratory"/>
            <person name="Haridas S."/>
            <person name="Hensen N."/>
            <person name="Bonometti L."/>
            <person name="Westerberg I."/>
            <person name="Brannstrom I.O."/>
            <person name="Guillou S."/>
            <person name="Cros-Aarteil S."/>
            <person name="Calhoun S."/>
            <person name="Kuo A."/>
            <person name="Mondo S."/>
            <person name="Pangilinan J."/>
            <person name="Riley R."/>
            <person name="LaButti K."/>
            <person name="Andreopoulos B."/>
            <person name="Lipzen A."/>
            <person name="Chen C."/>
            <person name="Yanf M."/>
            <person name="Daum C."/>
            <person name="Ng V."/>
            <person name="Clum A."/>
            <person name="Steindorff A."/>
            <person name="Ohm R."/>
            <person name="Martin F."/>
            <person name="Silar P."/>
            <person name="Natvig D."/>
            <person name="Lalanne C."/>
            <person name="Gautier V."/>
            <person name="Ament-velasquez S.L."/>
            <person name="Kruys A."/>
            <person name="Hutchinson M.I."/>
            <person name="Powell A.J."/>
            <person name="Barry K."/>
            <person name="Miller A.N."/>
            <person name="Grigoriev I.V."/>
            <person name="Debuchy R."/>
            <person name="Gladieux P."/>
            <person name="Thoren M.H."/>
            <person name="Johannesson H."/>
        </authorList>
    </citation>
    <scope>NUCLEOTIDE SEQUENCE</scope>
    <source>
        <strain evidence="2">CBS 232.78</strain>
    </source>
</reference>
<name>A0AAE0NQ67_9PEZI</name>
<dbReference type="Proteomes" id="UP001285441">
    <property type="component" value="Unassembled WGS sequence"/>
</dbReference>
<dbReference type="SUPFAM" id="SSF54909">
    <property type="entry name" value="Dimeric alpha+beta barrel"/>
    <property type="match status" value="1"/>
</dbReference>
<feature type="domain" description="ABM" evidence="1">
    <location>
        <begin position="22"/>
        <end position="93"/>
    </location>
</feature>
<dbReference type="EMBL" id="JAULSW010000004">
    <property type="protein sequence ID" value="KAK3385610.1"/>
    <property type="molecule type" value="Genomic_DNA"/>
</dbReference>
<dbReference type="Gene3D" id="3.30.70.100">
    <property type="match status" value="1"/>
</dbReference>
<comment type="caution">
    <text evidence="2">The sequence shown here is derived from an EMBL/GenBank/DDBJ whole genome shotgun (WGS) entry which is preliminary data.</text>
</comment>
<gene>
    <name evidence="2" type="ORF">B0H63DRAFT_473276</name>
</gene>
<evidence type="ECO:0000259" key="1">
    <source>
        <dbReference type="Pfam" id="PF03992"/>
    </source>
</evidence>
<keyword evidence="3" id="KW-1185">Reference proteome</keyword>
<dbReference type="InterPro" id="IPR011008">
    <property type="entry name" value="Dimeric_a/b-barrel"/>
</dbReference>
<sequence length="122" mass="13684">MASQENDEDFLKGMPPIPEDEFCVYGTVYAFPEHADALEAVYAETTRLAQSEPGSIYYSISRDSDDLAIFYFFEQYTGKKAFDEHNAQPIIQKLLNEDKYIRGVKATFAKPIKAAAALKSGN</sequence>
<proteinExistence type="predicted"/>
<protein>
    <recommendedName>
        <fullName evidence="1">ABM domain-containing protein</fullName>
    </recommendedName>
</protein>
<organism evidence="2 3">
    <name type="scientific">Podospora didyma</name>
    <dbReference type="NCBI Taxonomy" id="330526"/>
    <lineage>
        <taxon>Eukaryota</taxon>
        <taxon>Fungi</taxon>
        <taxon>Dikarya</taxon>
        <taxon>Ascomycota</taxon>
        <taxon>Pezizomycotina</taxon>
        <taxon>Sordariomycetes</taxon>
        <taxon>Sordariomycetidae</taxon>
        <taxon>Sordariales</taxon>
        <taxon>Podosporaceae</taxon>
        <taxon>Podospora</taxon>
    </lineage>
</organism>
<dbReference type="InterPro" id="IPR007138">
    <property type="entry name" value="ABM_dom"/>
</dbReference>
<accession>A0AAE0NQ67</accession>
<reference evidence="2" key="1">
    <citation type="journal article" date="2023" name="Mol. Phylogenet. Evol.">
        <title>Genome-scale phylogeny and comparative genomics of the fungal order Sordariales.</title>
        <authorList>
            <person name="Hensen N."/>
            <person name="Bonometti L."/>
            <person name="Westerberg I."/>
            <person name="Brannstrom I.O."/>
            <person name="Guillou S."/>
            <person name="Cros-Aarteil S."/>
            <person name="Calhoun S."/>
            <person name="Haridas S."/>
            <person name="Kuo A."/>
            <person name="Mondo S."/>
            <person name="Pangilinan J."/>
            <person name="Riley R."/>
            <person name="LaButti K."/>
            <person name="Andreopoulos B."/>
            <person name="Lipzen A."/>
            <person name="Chen C."/>
            <person name="Yan M."/>
            <person name="Daum C."/>
            <person name="Ng V."/>
            <person name="Clum A."/>
            <person name="Steindorff A."/>
            <person name="Ohm R.A."/>
            <person name="Martin F."/>
            <person name="Silar P."/>
            <person name="Natvig D.O."/>
            <person name="Lalanne C."/>
            <person name="Gautier V."/>
            <person name="Ament-Velasquez S.L."/>
            <person name="Kruys A."/>
            <person name="Hutchinson M.I."/>
            <person name="Powell A.J."/>
            <person name="Barry K."/>
            <person name="Miller A.N."/>
            <person name="Grigoriev I.V."/>
            <person name="Debuchy R."/>
            <person name="Gladieux P."/>
            <person name="Hiltunen Thoren M."/>
            <person name="Johannesson H."/>
        </authorList>
    </citation>
    <scope>NUCLEOTIDE SEQUENCE</scope>
    <source>
        <strain evidence="2">CBS 232.78</strain>
    </source>
</reference>
<dbReference type="AlphaFoldDB" id="A0AAE0NQ67"/>
<evidence type="ECO:0000313" key="2">
    <source>
        <dbReference type="EMBL" id="KAK3385610.1"/>
    </source>
</evidence>